<feature type="region of interest" description="Disordered" evidence="1">
    <location>
        <begin position="1"/>
        <end position="55"/>
    </location>
</feature>
<proteinExistence type="predicted"/>
<protein>
    <submittedName>
        <fullName evidence="2">Uncharacterized protein</fullName>
    </submittedName>
</protein>
<dbReference type="eggNOG" id="KOG4197">
    <property type="taxonomic scope" value="Eukaryota"/>
</dbReference>
<keyword evidence="3" id="KW-1185">Reference proteome</keyword>
<reference evidence="2" key="1">
    <citation type="submission" date="2015-04" db="UniProtKB">
        <authorList>
            <consortium name="EnsemblPlants"/>
        </authorList>
    </citation>
    <scope>IDENTIFICATION</scope>
</reference>
<sequence length="162" mass="17074">MAKSGFSSGDAERGLRGRGGWRERTSARVRGTGGDSAAVADGDGNRHRGVAGKGGGSLYEGRKGLERLRECEVGTQGVGRCGPIQAVSQGVGAAAFPARHRLRVEGSRWQRDWKVLEAAARVLAIPRAEAGAVDAVLNCWAGRFARGNFPLLIRVRASSHAL</sequence>
<evidence type="ECO:0000313" key="2">
    <source>
        <dbReference type="EnsemblPlants" id="OGLUM06G09200.1"/>
    </source>
</evidence>
<feature type="compositionally biased region" description="Basic and acidic residues" evidence="1">
    <location>
        <begin position="10"/>
        <end position="26"/>
    </location>
</feature>
<organism evidence="2">
    <name type="scientific">Oryza glumipatula</name>
    <dbReference type="NCBI Taxonomy" id="40148"/>
    <lineage>
        <taxon>Eukaryota</taxon>
        <taxon>Viridiplantae</taxon>
        <taxon>Streptophyta</taxon>
        <taxon>Embryophyta</taxon>
        <taxon>Tracheophyta</taxon>
        <taxon>Spermatophyta</taxon>
        <taxon>Magnoliopsida</taxon>
        <taxon>Liliopsida</taxon>
        <taxon>Poales</taxon>
        <taxon>Poaceae</taxon>
        <taxon>BOP clade</taxon>
        <taxon>Oryzoideae</taxon>
        <taxon>Oryzeae</taxon>
        <taxon>Oryzinae</taxon>
        <taxon>Oryza</taxon>
    </lineage>
</organism>
<name>A0A0E0A797_9ORYZ</name>
<dbReference type="Gramene" id="OGLUM06G09200.1">
    <property type="protein sequence ID" value="OGLUM06G09200.1"/>
    <property type="gene ID" value="OGLUM06G09200"/>
</dbReference>
<reference evidence="2" key="2">
    <citation type="submission" date="2018-05" db="EMBL/GenBank/DDBJ databases">
        <title>OgluRS3 (Oryza glumaepatula Reference Sequence Version 3).</title>
        <authorList>
            <person name="Zhang J."/>
            <person name="Kudrna D."/>
            <person name="Lee S."/>
            <person name="Talag J."/>
            <person name="Welchert J."/>
            <person name="Wing R.A."/>
        </authorList>
    </citation>
    <scope>NUCLEOTIDE SEQUENCE [LARGE SCALE GENOMIC DNA]</scope>
</reference>
<dbReference type="STRING" id="40148.A0A0E0A797"/>
<evidence type="ECO:0000256" key="1">
    <source>
        <dbReference type="SAM" id="MobiDB-lite"/>
    </source>
</evidence>
<dbReference type="AlphaFoldDB" id="A0A0E0A797"/>
<evidence type="ECO:0000313" key="3">
    <source>
        <dbReference type="Proteomes" id="UP000026961"/>
    </source>
</evidence>
<dbReference type="HOGENOM" id="CLU_107790_0_0_1"/>
<dbReference type="EnsemblPlants" id="OGLUM06G09200.1">
    <property type="protein sequence ID" value="OGLUM06G09200.1"/>
    <property type="gene ID" value="OGLUM06G09200"/>
</dbReference>
<dbReference type="Proteomes" id="UP000026961">
    <property type="component" value="Chromosome 6"/>
</dbReference>
<accession>A0A0E0A797</accession>